<dbReference type="InterPro" id="IPR019557">
    <property type="entry name" value="AminoTfrase-like_pln_mobile"/>
</dbReference>
<name>A0A445DCB8_ARAHY</name>
<dbReference type="Pfam" id="PF10536">
    <property type="entry name" value="PMD"/>
    <property type="match status" value="2"/>
</dbReference>
<gene>
    <name evidence="2" type="ORF">Ahy_A04g017848</name>
</gene>
<accession>A0A445DCB8</accession>
<sequence>MVEFEHDGSLVSALIERWRPESHTFHLPCGEMTITLQDVAYQLGLRIDGDHVSGCISGCGILFSNASDSRVHIKWLPLLEDLDACGWLSWSSAVLAWLYRQMCRVTEHGQRNLGRCVSLMLSWAYHHSCTQVPN</sequence>
<dbReference type="GO" id="GO:0010073">
    <property type="term" value="P:meristem maintenance"/>
    <property type="evidence" value="ECO:0007669"/>
    <property type="project" value="InterPro"/>
</dbReference>
<feature type="domain" description="Aminotransferase-like plant mobile" evidence="1">
    <location>
        <begin position="61"/>
        <end position="127"/>
    </location>
</feature>
<comment type="caution">
    <text evidence="2">The sequence shown here is derived from an EMBL/GenBank/DDBJ whole genome shotgun (WGS) entry which is preliminary data.</text>
</comment>
<reference evidence="2 3" key="1">
    <citation type="submission" date="2019-01" db="EMBL/GenBank/DDBJ databases">
        <title>Sequencing of cultivated peanut Arachis hypogaea provides insights into genome evolution and oil improvement.</title>
        <authorList>
            <person name="Chen X."/>
        </authorList>
    </citation>
    <scope>NUCLEOTIDE SEQUENCE [LARGE SCALE GENOMIC DNA]</scope>
    <source>
        <strain evidence="3">cv. Fuhuasheng</strain>
        <tissue evidence="2">Leaves</tissue>
    </source>
</reference>
<organism evidence="2 3">
    <name type="scientific">Arachis hypogaea</name>
    <name type="common">Peanut</name>
    <dbReference type="NCBI Taxonomy" id="3818"/>
    <lineage>
        <taxon>Eukaryota</taxon>
        <taxon>Viridiplantae</taxon>
        <taxon>Streptophyta</taxon>
        <taxon>Embryophyta</taxon>
        <taxon>Tracheophyta</taxon>
        <taxon>Spermatophyta</taxon>
        <taxon>Magnoliopsida</taxon>
        <taxon>eudicotyledons</taxon>
        <taxon>Gunneridae</taxon>
        <taxon>Pentapetalae</taxon>
        <taxon>rosids</taxon>
        <taxon>fabids</taxon>
        <taxon>Fabales</taxon>
        <taxon>Fabaceae</taxon>
        <taxon>Papilionoideae</taxon>
        <taxon>50 kb inversion clade</taxon>
        <taxon>dalbergioids sensu lato</taxon>
        <taxon>Dalbergieae</taxon>
        <taxon>Pterocarpus clade</taxon>
        <taxon>Arachis</taxon>
    </lineage>
</organism>
<proteinExistence type="predicted"/>
<feature type="domain" description="Aminotransferase-like plant mobile" evidence="1">
    <location>
        <begin position="3"/>
        <end position="54"/>
    </location>
</feature>
<dbReference type="AlphaFoldDB" id="A0A445DCB8"/>
<evidence type="ECO:0000313" key="2">
    <source>
        <dbReference type="EMBL" id="RYR60787.1"/>
    </source>
</evidence>
<dbReference type="PANTHER" id="PTHR46033">
    <property type="entry name" value="PROTEIN MAIN-LIKE 2"/>
    <property type="match status" value="1"/>
</dbReference>
<dbReference type="Proteomes" id="UP000289738">
    <property type="component" value="Chromosome A04"/>
</dbReference>
<dbReference type="EMBL" id="SDMP01000004">
    <property type="protein sequence ID" value="RYR60787.1"/>
    <property type="molecule type" value="Genomic_DNA"/>
</dbReference>
<dbReference type="STRING" id="3818.A0A445DCB8"/>
<evidence type="ECO:0000259" key="1">
    <source>
        <dbReference type="Pfam" id="PF10536"/>
    </source>
</evidence>
<keyword evidence="3" id="KW-1185">Reference proteome</keyword>
<dbReference type="InterPro" id="IPR044824">
    <property type="entry name" value="MAIN-like"/>
</dbReference>
<protein>
    <recommendedName>
        <fullName evidence="1">Aminotransferase-like plant mobile domain-containing protein</fullName>
    </recommendedName>
</protein>
<evidence type="ECO:0000313" key="3">
    <source>
        <dbReference type="Proteomes" id="UP000289738"/>
    </source>
</evidence>
<dbReference type="PANTHER" id="PTHR46033:SF8">
    <property type="entry name" value="PROTEIN MAINTENANCE OF MERISTEMS-LIKE"/>
    <property type="match status" value="1"/>
</dbReference>